<keyword evidence="2" id="KW-1185">Reference proteome</keyword>
<dbReference type="AlphaFoldDB" id="A0AAD3CZA3"/>
<comment type="caution">
    <text evidence="1">The sequence shown here is derived from an EMBL/GenBank/DDBJ whole genome shotgun (WGS) entry which is preliminary data.</text>
</comment>
<evidence type="ECO:0000313" key="1">
    <source>
        <dbReference type="EMBL" id="GFH53760.1"/>
    </source>
</evidence>
<accession>A0AAD3CZA3</accession>
<dbReference type="Proteomes" id="UP001054902">
    <property type="component" value="Unassembled WGS sequence"/>
</dbReference>
<name>A0AAD3CZA3_9STRA</name>
<dbReference type="EMBL" id="BLLK01000047">
    <property type="protein sequence ID" value="GFH53760.1"/>
    <property type="molecule type" value="Genomic_DNA"/>
</dbReference>
<organism evidence="1 2">
    <name type="scientific">Chaetoceros tenuissimus</name>
    <dbReference type="NCBI Taxonomy" id="426638"/>
    <lineage>
        <taxon>Eukaryota</taxon>
        <taxon>Sar</taxon>
        <taxon>Stramenopiles</taxon>
        <taxon>Ochrophyta</taxon>
        <taxon>Bacillariophyta</taxon>
        <taxon>Coscinodiscophyceae</taxon>
        <taxon>Chaetocerotophycidae</taxon>
        <taxon>Chaetocerotales</taxon>
        <taxon>Chaetocerotaceae</taxon>
        <taxon>Chaetoceros</taxon>
    </lineage>
</organism>
<sequence length="376" mass="43500">MSTAKGNNDCTLYYFPVSNDDESYTLDDQCRNAYFRNFSLGTCTPSSVDNFDVLLRDVSFAEISPGQRDDSLHARKCSHTKSISECYPRLDFETKRNRYVSIDESVTKLKQTLEDDTLSGNNNSTKRQKLELTNTEQRYDTKRITRVSPPILEITFPKEEDHFHDASNHNQHYNQTMPLYPPSNQDREKPQQQEYLSGTLNFPYKDFIANNSKNESQLQLWYDEEEQSRLEKHFNPKWQVEFLSKFYSSGESLETPDIFGPKDSKKVSKNANVLPDDNHVFTDDTTNANFEQHFAQNEDEMALFMPISDPIENYFDMDNSSSFTCSTSTSDTSYYSLQEAAVKLCAAMDDTDKTRDIIARSEQHLNINRDELLKGK</sequence>
<gene>
    <name evidence="1" type="ORF">CTEN210_10236</name>
</gene>
<proteinExistence type="predicted"/>
<protein>
    <submittedName>
        <fullName evidence="1">Uncharacterized protein</fullName>
    </submittedName>
</protein>
<reference evidence="1 2" key="1">
    <citation type="journal article" date="2021" name="Sci. Rep.">
        <title>The genome of the diatom Chaetoceros tenuissimus carries an ancient integrated fragment of an extant virus.</title>
        <authorList>
            <person name="Hongo Y."/>
            <person name="Kimura K."/>
            <person name="Takaki Y."/>
            <person name="Yoshida Y."/>
            <person name="Baba S."/>
            <person name="Kobayashi G."/>
            <person name="Nagasaki K."/>
            <person name="Hano T."/>
            <person name="Tomaru Y."/>
        </authorList>
    </citation>
    <scope>NUCLEOTIDE SEQUENCE [LARGE SCALE GENOMIC DNA]</scope>
    <source>
        <strain evidence="1 2">NIES-3715</strain>
    </source>
</reference>
<evidence type="ECO:0000313" key="2">
    <source>
        <dbReference type="Proteomes" id="UP001054902"/>
    </source>
</evidence>